<keyword evidence="3" id="KW-1185">Reference proteome</keyword>
<dbReference type="RefSeq" id="XP_002486424.1">
    <property type="nucleotide sequence ID" value="XM_002486379.1"/>
</dbReference>
<evidence type="ECO:0000256" key="1">
    <source>
        <dbReference type="SAM" id="MobiDB-lite"/>
    </source>
</evidence>
<feature type="compositionally biased region" description="Polar residues" evidence="1">
    <location>
        <begin position="14"/>
        <end position="24"/>
    </location>
</feature>
<dbReference type="HOGENOM" id="CLU_685454_0_0_1"/>
<dbReference type="OrthoDB" id="4369803at2759"/>
<sequence>MTTSEDVLRPLIPSPSSEIPQASPSLHRTASSVSILSSNPDPLAIFGSRVSTSVMKSTPTGFTLAKYKRRSSQTTSNRRIANVIDICQYGQNASIPLEDQYKVCVSCKCDVPTSAFFDDKSQEHAHCNLCRVSSLTHETNCSYVPPSSDVRSNDIPLRASTHAHEQSEQDPLYVPGNPDALIQPVLTENDWNYVNDFHESLDKQRLEYCHRCYERWFNLWLNYQGICDRCVRADKGKDVRLFSAANNLHSGQMPDLPELSQTEERSCVNFLRDTAHVYDILPLLPRHLEVILLRPVNAETDLRLQRQFIHGFRVRRDHFVNYRDITISQEAIYILPQDSSVVDDTFSQIIDPVKIGPNDVSNKIEIPEHCAVPDLIAWEDEIQRLENNSVPSSHVESIWKFR</sequence>
<dbReference type="GeneID" id="8103177"/>
<accession>B8MNU7</accession>
<dbReference type="InParanoid" id="B8MNU7"/>
<reference evidence="3" key="1">
    <citation type="journal article" date="2015" name="Genome Announc.">
        <title>Genome sequence of the AIDS-associated pathogen Penicillium marneffei (ATCC18224) and its near taxonomic relative Talaromyces stipitatus (ATCC10500).</title>
        <authorList>
            <person name="Nierman W.C."/>
            <person name="Fedorova-Abrams N.D."/>
            <person name="Andrianopoulos A."/>
        </authorList>
    </citation>
    <scope>NUCLEOTIDE SEQUENCE [LARGE SCALE GENOMIC DNA]</scope>
    <source>
        <strain evidence="3">ATCC 10500 / CBS 375.48 / QM 6759 / NRRL 1006</strain>
    </source>
</reference>
<name>B8MNU7_TALSN</name>
<dbReference type="Proteomes" id="UP000001745">
    <property type="component" value="Unassembled WGS sequence"/>
</dbReference>
<dbReference type="STRING" id="441959.B8MNU7"/>
<dbReference type="PhylomeDB" id="B8MNU7"/>
<dbReference type="AlphaFoldDB" id="B8MNU7"/>
<dbReference type="VEuPathDB" id="FungiDB:TSTA_104060"/>
<proteinExistence type="predicted"/>
<protein>
    <submittedName>
        <fullName evidence="2">Uncharacterized protein</fullName>
    </submittedName>
</protein>
<organism evidence="2 3">
    <name type="scientific">Talaromyces stipitatus (strain ATCC 10500 / CBS 375.48 / QM 6759 / NRRL 1006)</name>
    <name type="common">Penicillium stipitatum</name>
    <dbReference type="NCBI Taxonomy" id="441959"/>
    <lineage>
        <taxon>Eukaryota</taxon>
        <taxon>Fungi</taxon>
        <taxon>Dikarya</taxon>
        <taxon>Ascomycota</taxon>
        <taxon>Pezizomycotina</taxon>
        <taxon>Eurotiomycetes</taxon>
        <taxon>Eurotiomycetidae</taxon>
        <taxon>Eurotiales</taxon>
        <taxon>Trichocomaceae</taxon>
        <taxon>Talaromyces</taxon>
        <taxon>Talaromyces sect. Talaromyces</taxon>
    </lineage>
</organism>
<gene>
    <name evidence="2" type="ORF">TSTA_104060</name>
</gene>
<evidence type="ECO:0000313" key="2">
    <source>
        <dbReference type="EMBL" id="EED14186.1"/>
    </source>
</evidence>
<dbReference type="EMBL" id="EQ962658">
    <property type="protein sequence ID" value="EED14186.1"/>
    <property type="molecule type" value="Genomic_DNA"/>
</dbReference>
<feature type="region of interest" description="Disordered" evidence="1">
    <location>
        <begin position="1"/>
        <end position="24"/>
    </location>
</feature>
<evidence type="ECO:0000313" key="3">
    <source>
        <dbReference type="Proteomes" id="UP000001745"/>
    </source>
</evidence>